<dbReference type="STRING" id="1218098.GCA_001598715_03077"/>
<gene>
    <name evidence="11" type="primary">gsiC_1</name>
    <name evidence="11" type="ORF">NCTC10313_02058</name>
</gene>
<feature type="transmembrane region" description="Helical" evidence="9">
    <location>
        <begin position="101"/>
        <end position="123"/>
    </location>
</feature>
<name>A0A377Z4X7_KLEPO</name>
<reference evidence="11 12" key="1">
    <citation type="submission" date="2018-06" db="EMBL/GenBank/DDBJ databases">
        <authorList>
            <consortium name="Pathogen Informatics"/>
            <person name="Doyle S."/>
        </authorList>
    </citation>
    <scope>NUCLEOTIDE SEQUENCE [LARGE SCALE GENOMIC DNA]</scope>
    <source>
        <strain evidence="11 12">NCTC10313</strain>
    </source>
</reference>
<organism evidence="11 12">
    <name type="scientific">Klebsiella pneumoniae subsp. ozaenae</name>
    <dbReference type="NCBI Taxonomy" id="574"/>
    <lineage>
        <taxon>Bacteria</taxon>
        <taxon>Pseudomonadati</taxon>
        <taxon>Pseudomonadota</taxon>
        <taxon>Gammaproteobacteria</taxon>
        <taxon>Enterobacterales</taxon>
        <taxon>Enterobacteriaceae</taxon>
        <taxon>Klebsiella/Raoultella group</taxon>
        <taxon>Klebsiella</taxon>
        <taxon>Klebsiella pneumoniae complex</taxon>
    </lineage>
</organism>
<evidence type="ECO:0000313" key="11">
    <source>
        <dbReference type="EMBL" id="STU61381.1"/>
    </source>
</evidence>
<proteinExistence type="inferred from homology"/>
<dbReference type="SUPFAM" id="SSF161098">
    <property type="entry name" value="MetI-like"/>
    <property type="match status" value="1"/>
</dbReference>
<dbReference type="CDD" id="cd06261">
    <property type="entry name" value="TM_PBP2"/>
    <property type="match status" value="1"/>
</dbReference>
<keyword evidence="6 9" id="KW-1133">Transmembrane helix</keyword>
<dbReference type="PANTHER" id="PTHR43163">
    <property type="entry name" value="DIPEPTIDE TRANSPORT SYSTEM PERMEASE PROTEIN DPPB-RELATED"/>
    <property type="match status" value="1"/>
</dbReference>
<dbReference type="Pfam" id="PF19300">
    <property type="entry name" value="BPD_transp_1_N"/>
    <property type="match status" value="1"/>
</dbReference>
<dbReference type="AlphaFoldDB" id="A0A377Z4X7"/>
<evidence type="ECO:0000256" key="3">
    <source>
        <dbReference type="ARBA" id="ARBA00022475"/>
    </source>
</evidence>
<evidence type="ECO:0000256" key="5">
    <source>
        <dbReference type="ARBA" id="ARBA00022692"/>
    </source>
</evidence>
<dbReference type="Proteomes" id="UP000254487">
    <property type="component" value="Unassembled WGS sequence"/>
</dbReference>
<protein>
    <submittedName>
        <fullName evidence="11">Dipeptide transport system permease DppB</fullName>
    </submittedName>
</protein>
<evidence type="ECO:0000259" key="10">
    <source>
        <dbReference type="PROSITE" id="PS50928"/>
    </source>
</evidence>
<evidence type="ECO:0000256" key="1">
    <source>
        <dbReference type="ARBA" id="ARBA00004429"/>
    </source>
</evidence>
<evidence type="ECO:0000256" key="4">
    <source>
        <dbReference type="ARBA" id="ARBA00022519"/>
    </source>
</evidence>
<evidence type="ECO:0000313" key="12">
    <source>
        <dbReference type="Proteomes" id="UP000254487"/>
    </source>
</evidence>
<accession>A0A377Z4X7</accession>
<feature type="transmembrane region" description="Helical" evidence="9">
    <location>
        <begin position="6"/>
        <end position="27"/>
    </location>
</feature>
<keyword evidence="3" id="KW-1003">Cell membrane</keyword>
<evidence type="ECO:0000256" key="6">
    <source>
        <dbReference type="ARBA" id="ARBA00022989"/>
    </source>
</evidence>
<keyword evidence="5 9" id="KW-0812">Transmembrane</keyword>
<dbReference type="PROSITE" id="PS50928">
    <property type="entry name" value="ABC_TM1"/>
    <property type="match status" value="1"/>
</dbReference>
<evidence type="ECO:0000256" key="7">
    <source>
        <dbReference type="ARBA" id="ARBA00023136"/>
    </source>
</evidence>
<evidence type="ECO:0000256" key="9">
    <source>
        <dbReference type="SAM" id="Phobius"/>
    </source>
</evidence>
<keyword evidence="4" id="KW-0997">Cell inner membrane</keyword>
<feature type="transmembrane region" description="Helical" evidence="9">
    <location>
        <begin position="135"/>
        <end position="155"/>
    </location>
</feature>
<dbReference type="InterPro" id="IPR035906">
    <property type="entry name" value="MetI-like_sf"/>
</dbReference>
<comment type="similarity">
    <text evidence="8">Belongs to the binding-protein-dependent transport system permease family. OppBC subfamily.</text>
</comment>
<dbReference type="GO" id="GO:0005886">
    <property type="term" value="C:plasma membrane"/>
    <property type="evidence" value="ECO:0007669"/>
    <property type="project" value="UniProtKB-SubCell"/>
</dbReference>
<dbReference type="InterPro" id="IPR000515">
    <property type="entry name" value="MetI-like"/>
</dbReference>
<dbReference type="EMBL" id="UGLW01000003">
    <property type="protein sequence ID" value="STU61381.1"/>
    <property type="molecule type" value="Genomic_DNA"/>
</dbReference>
<feature type="domain" description="ABC transmembrane type-1" evidence="10">
    <location>
        <begin position="95"/>
        <end position="193"/>
    </location>
</feature>
<keyword evidence="7 9" id="KW-0472">Membrane</keyword>
<keyword evidence="2" id="KW-0813">Transport</keyword>
<comment type="subcellular location">
    <subcellularLocation>
        <location evidence="1">Cell inner membrane</location>
        <topology evidence="1">Multi-pass membrane protein</topology>
    </subcellularLocation>
</comment>
<evidence type="ECO:0000256" key="2">
    <source>
        <dbReference type="ARBA" id="ARBA00022448"/>
    </source>
</evidence>
<dbReference type="GO" id="GO:0071916">
    <property type="term" value="F:dipeptide transmembrane transporter activity"/>
    <property type="evidence" value="ECO:0007669"/>
    <property type="project" value="TreeGrafter"/>
</dbReference>
<dbReference type="PANTHER" id="PTHR43163:SF6">
    <property type="entry name" value="DIPEPTIDE TRANSPORT SYSTEM PERMEASE PROTEIN DPPB-RELATED"/>
    <property type="match status" value="1"/>
</dbReference>
<dbReference type="InterPro" id="IPR045621">
    <property type="entry name" value="BPD_transp_1_N"/>
</dbReference>
<evidence type="ECO:0000256" key="8">
    <source>
        <dbReference type="ARBA" id="ARBA00024202"/>
    </source>
</evidence>
<sequence>MINTLLYRILLAIPTMLGVAVICFMLVQIAPGDPLVSVMPPDASEALRQTLMQAYGFDKPLPLQFIHWLWRALHGDLGMSVATGRPVIDEVMTAVAYSLRLALLATAIGFVLGSLFGFVAGYFRNSVIDRLASVLSVFGVSVPHYWLGMLLVILCKRQVRAAAGHRRGPIARWAGNGTGRTCSSCCCRPSPCR</sequence>
<dbReference type="Gene3D" id="1.10.3720.10">
    <property type="entry name" value="MetI-like"/>
    <property type="match status" value="1"/>
</dbReference>